<dbReference type="AlphaFoldDB" id="A0A9D4RA33"/>
<evidence type="ECO:0000313" key="2">
    <source>
        <dbReference type="Proteomes" id="UP000828390"/>
    </source>
</evidence>
<sequence length="129" mass="14615">MGDVCQMQLLTKFGVRELLENVKILRGVKEAIYIRAIRPALNKDGGRYQLSHTWDTTLTSLTAFAVILFKRMLLECRARVLSWLSIRHNSYKTNADLECRAGVLSWLSIQLNAFKTKADLECRAGSLGI</sequence>
<comment type="caution">
    <text evidence="1">The sequence shown here is derived from an EMBL/GenBank/DDBJ whole genome shotgun (WGS) entry which is preliminary data.</text>
</comment>
<name>A0A9D4RA33_DREPO</name>
<keyword evidence="2" id="KW-1185">Reference proteome</keyword>
<reference evidence="1" key="1">
    <citation type="journal article" date="2019" name="bioRxiv">
        <title>The Genome of the Zebra Mussel, Dreissena polymorpha: A Resource for Invasive Species Research.</title>
        <authorList>
            <person name="McCartney M.A."/>
            <person name="Auch B."/>
            <person name="Kono T."/>
            <person name="Mallez S."/>
            <person name="Zhang Y."/>
            <person name="Obille A."/>
            <person name="Becker A."/>
            <person name="Abrahante J.E."/>
            <person name="Garbe J."/>
            <person name="Badalamenti J.P."/>
            <person name="Herman A."/>
            <person name="Mangelson H."/>
            <person name="Liachko I."/>
            <person name="Sullivan S."/>
            <person name="Sone E.D."/>
            <person name="Koren S."/>
            <person name="Silverstein K.A.T."/>
            <person name="Beckman K.B."/>
            <person name="Gohl D.M."/>
        </authorList>
    </citation>
    <scope>NUCLEOTIDE SEQUENCE</scope>
    <source>
        <strain evidence="1">Duluth1</strain>
        <tissue evidence="1">Whole animal</tissue>
    </source>
</reference>
<evidence type="ECO:0000313" key="1">
    <source>
        <dbReference type="EMBL" id="KAH3859843.1"/>
    </source>
</evidence>
<accession>A0A9D4RA33</accession>
<proteinExistence type="predicted"/>
<gene>
    <name evidence="1" type="ORF">DPMN_102664</name>
</gene>
<organism evidence="1 2">
    <name type="scientific">Dreissena polymorpha</name>
    <name type="common">Zebra mussel</name>
    <name type="synonym">Mytilus polymorpha</name>
    <dbReference type="NCBI Taxonomy" id="45954"/>
    <lineage>
        <taxon>Eukaryota</taxon>
        <taxon>Metazoa</taxon>
        <taxon>Spiralia</taxon>
        <taxon>Lophotrochozoa</taxon>
        <taxon>Mollusca</taxon>
        <taxon>Bivalvia</taxon>
        <taxon>Autobranchia</taxon>
        <taxon>Heteroconchia</taxon>
        <taxon>Euheterodonta</taxon>
        <taxon>Imparidentia</taxon>
        <taxon>Neoheterodontei</taxon>
        <taxon>Myida</taxon>
        <taxon>Dreissenoidea</taxon>
        <taxon>Dreissenidae</taxon>
        <taxon>Dreissena</taxon>
    </lineage>
</organism>
<reference evidence="1" key="2">
    <citation type="submission" date="2020-11" db="EMBL/GenBank/DDBJ databases">
        <authorList>
            <person name="McCartney M.A."/>
            <person name="Auch B."/>
            <person name="Kono T."/>
            <person name="Mallez S."/>
            <person name="Becker A."/>
            <person name="Gohl D.M."/>
            <person name="Silverstein K.A.T."/>
            <person name="Koren S."/>
            <person name="Bechman K.B."/>
            <person name="Herman A."/>
            <person name="Abrahante J.E."/>
            <person name="Garbe J."/>
        </authorList>
    </citation>
    <scope>NUCLEOTIDE SEQUENCE</scope>
    <source>
        <strain evidence="1">Duluth1</strain>
        <tissue evidence="1">Whole animal</tissue>
    </source>
</reference>
<protein>
    <submittedName>
        <fullName evidence="1">Uncharacterized protein</fullName>
    </submittedName>
</protein>
<dbReference type="Proteomes" id="UP000828390">
    <property type="component" value="Unassembled WGS sequence"/>
</dbReference>
<dbReference type="EMBL" id="JAIWYP010000003">
    <property type="protein sequence ID" value="KAH3859843.1"/>
    <property type="molecule type" value="Genomic_DNA"/>
</dbReference>